<dbReference type="RefSeq" id="WP_023046219.1">
    <property type="nucleotide sequence ID" value="NZ_AXDT01000265.1"/>
</dbReference>
<accession>U7QU44</accession>
<dbReference type="PATRIC" id="fig|1389415.4.peg.4560"/>
<gene>
    <name evidence="1" type="ORF">O185_22825</name>
</gene>
<dbReference type="EMBL" id="AXDT01000265">
    <property type="protein sequence ID" value="ERT10812.1"/>
    <property type="molecule type" value="Genomic_DNA"/>
</dbReference>
<reference evidence="1 2" key="1">
    <citation type="submission" date="2013-10" db="EMBL/GenBank/DDBJ databases">
        <title>Whole Genome Shotgun Sequence of Photorhabdus temperata J3.</title>
        <authorList>
            <person name="Park G.-S."/>
            <person name="Hong S.-J."/>
            <person name="Shin J.-H."/>
        </authorList>
    </citation>
    <scope>NUCLEOTIDE SEQUENCE [LARGE SCALE GENOMIC DNA]</scope>
    <source>
        <strain evidence="1 2">J3</strain>
    </source>
</reference>
<dbReference type="AlphaFoldDB" id="U7QU44"/>
<evidence type="ECO:0000313" key="1">
    <source>
        <dbReference type="EMBL" id="ERT10812.1"/>
    </source>
</evidence>
<evidence type="ECO:0000313" key="2">
    <source>
        <dbReference type="Proteomes" id="UP000017133"/>
    </source>
</evidence>
<comment type="caution">
    <text evidence="1">The sequence shown here is derived from an EMBL/GenBank/DDBJ whole genome shotgun (WGS) entry which is preliminary data.</text>
</comment>
<dbReference type="Proteomes" id="UP000017133">
    <property type="component" value="Unassembled WGS sequence"/>
</dbReference>
<sequence length="47" mass="5105">MGKSPALYPPAVELSDVQANLNLFFYVNLPQGISLRDNIVSALTPVM</sequence>
<name>U7QU44_PHOTE</name>
<keyword evidence="2" id="KW-1185">Reference proteome</keyword>
<proteinExistence type="predicted"/>
<protein>
    <submittedName>
        <fullName evidence="1">Uncharacterized protein</fullName>
    </submittedName>
</protein>
<organism evidence="1 2">
    <name type="scientific">Photorhabdus temperata J3</name>
    <dbReference type="NCBI Taxonomy" id="1389415"/>
    <lineage>
        <taxon>Bacteria</taxon>
        <taxon>Pseudomonadati</taxon>
        <taxon>Pseudomonadota</taxon>
        <taxon>Gammaproteobacteria</taxon>
        <taxon>Enterobacterales</taxon>
        <taxon>Morganellaceae</taxon>
        <taxon>Photorhabdus</taxon>
    </lineage>
</organism>